<dbReference type="SUPFAM" id="SSF101941">
    <property type="entry name" value="NAC domain"/>
    <property type="match status" value="1"/>
</dbReference>
<dbReference type="Proteomes" id="UP001630127">
    <property type="component" value="Unassembled WGS sequence"/>
</dbReference>
<proteinExistence type="predicted"/>
<dbReference type="EMBL" id="JBJUIK010000015">
    <property type="protein sequence ID" value="KAL3502093.1"/>
    <property type="molecule type" value="Genomic_DNA"/>
</dbReference>
<evidence type="ECO:0000256" key="3">
    <source>
        <dbReference type="ARBA" id="ARBA00023163"/>
    </source>
</evidence>
<keyword evidence="7" id="KW-1185">Reference proteome</keyword>
<feature type="domain" description="NAC" evidence="5">
    <location>
        <begin position="7"/>
        <end position="154"/>
    </location>
</feature>
<evidence type="ECO:0000313" key="7">
    <source>
        <dbReference type="Proteomes" id="UP001630127"/>
    </source>
</evidence>
<dbReference type="InterPro" id="IPR036093">
    <property type="entry name" value="NAC_dom_sf"/>
</dbReference>
<dbReference type="GO" id="GO:0003677">
    <property type="term" value="F:DNA binding"/>
    <property type="evidence" value="ECO:0007669"/>
    <property type="project" value="UniProtKB-KW"/>
</dbReference>
<evidence type="ECO:0000259" key="5">
    <source>
        <dbReference type="PROSITE" id="PS51005"/>
    </source>
</evidence>
<dbReference type="PROSITE" id="PS51005">
    <property type="entry name" value="NAC"/>
    <property type="match status" value="1"/>
</dbReference>
<dbReference type="Gene3D" id="2.170.150.80">
    <property type="entry name" value="NAC domain"/>
    <property type="match status" value="1"/>
</dbReference>
<dbReference type="PANTHER" id="PTHR31719">
    <property type="entry name" value="NAC TRANSCRIPTION FACTOR 56"/>
    <property type="match status" value="1"/>
</dbReference>
<sequence length="335" mass="38513">MNPLQNLPLGFRFKPTNPELLMYLQCKVNDVKATEERRCLVALKEIDIYEFENPNDLFKNNTDEEVVYVFTKFKKIGLHGKRAERRVGGCTWKGNDKGLAVEFGETCKGKMKSFSYQNKNMEKLGFNMKEFSLDEPFLRHAKDPDYVLCKIKRKSSKAEKKSRIDENLQEGIFDYPLNLLDDDQVLPMQTAINNGHYMDNIASGSIFFGNFDSNQGSNTRSLVQEMIPVPSELDLVGASTSMVPNYTQVQQYQDHRNETINSNVPVLLPAEGYQNQFQHTSPSNQVCQNHYLDLPYASAPNFEGNQYREDQWPKSKGEDRELWADCLYQPLIISS</sequence>
<comment type="caution">
    <text evidence="6">The sequence shown here is derived from an EMBL/GenBank/DDBJ whole genome shotgun (WGS) entry which is preliminary data.</text>
</comment>
<name>A0ABD2Y3L3_9GENT</name>
<evidence type="ECO:0000313" key="6">
    <source>
        <dbReference type="EMBL" id="KAL3502093.1"/>
    </source>
</evidence>
<accession>A0ABD2Y3L3</accession>
<organism evidence="6 7">
    <name type="scientific">Cinchona calisaya</name>
    <dbReference type="NCBI Taxonomy" id="153742"/>
    <lineage>
        <taxon>Eukaryota</taxon>
        <taxon>Viridiplantae</taxon>
        <taxon>Streptophyta</taxon>
        <taxon>Embryophyta</taxon>
        <taxon>Tracheophyta</taxon>
        <taxon>Spermatophyta</taxon>
        <taxon>Magnoliopsida</taxon>
        <taxon>eudicotyledons</taxon>
        <taxon>Gunneridae</taxon>
        <taxon>Pentapetalae</taxon>
        <taxon>asterids</taxon>
        <taxon>lamiids</taxon>
        <taxon>Gentianales</taxon>
        <taxon>Rubiaceae</taxon>
        <taxon>Cinchonoideae</taxon>
        <taxon>Cinchoneae</taxon>
        <taxon>Cinchona</taxon>
    </lineage>
</organism>
<gene>
    <name evidence="6" type="ORF">ACH5RR_036542</name>
</gene>
<reference evidence="6 7" key="1">
    <citation type="submission" date="2024-11" db="EMBL/GenBank/DDBJ databases">
        <title>A near-complete genome assembly of Cinchona calisaya.</title>
        <authorList>
            <person name="Lian D.C."/>
            <person name="Zhao X.W."/>
            <person name="Wei L."/>
        </authorList>
    </citation>
    <scope>NUCLEOTIDE SEQUENCE [LARGE SCALE GENOMIC DNA]</scope>
    <source>
        <tissue evidence="6">Nenye</tissue>
    </source>
</reference>
<keyword evidence="3" id="KW-0804">Transcription</keyword>
<protein>
    <recommendedName>
        <fullName evidence="5">NAC domain-containing protein</fullName>
    </recommendedName>
</protein>
<dbReference type="PANTHER" id="PTHR31719:SF43">
    <property type="entry name" value="NAC TRANSCRIPTION FACTOR 56"/>
    <property type="match status" value="1"/>
</dbReference>
<dbReference type="InterPro" id="IPR003441">
    <property type="entry name" value="NAC-dom"/>
</dbReference>
<evidence type="ECO:0000256" key="4">
    <source>
        <dbReference type="ARBA" id="ARBA00023242"/>
    </source>
</evidence>
<dbReference type="AlphaFoldDB" id="A0ABD2Y3L3"/>
<keyword evidence="2" id="KW-0238">DNA-binding</keyword>
<evidence type="ECO:0000256" key="1">
    <source>
        <dbReference type="ARBA" id="ARBA00023015"/>
    </source>
</evidence>
<keyword evidence="4" id="KW-0539">Nucleus</keyword>
<dbReference type="Pfam" id="PF02365">
    <property type="entry name" value="NAM"/>
    <property type="match status" value="1"/>
</dbReference>
<evidence type="ECO:0000256" key="2">
    <source>
        <dbReference type="ARBA" id="ARBA00023125"/>
    </source>
</evidence>
<keyword evidence="1" id="KW-0805">Transcription regulation</keyword>